<evidence type="ECO:0000313" key="2">
    <source>
        <dbReference type="Proteomes" id="UP000298663"/>
    </source>
</evidence>
<gene>
    <name evidence="1" type="ORF">L596_000786</name>
</gene>
<accession>A0A4U8UJ88</accession>
<reference evidence="1 2" key="2">
    <citation type="journal article" date="2019" name="G3 (Bethesda)">
        <title>Hybrid Assembly of the Genome of the Entomopathogenic Nematode Steinernema carpocapsae Identifies the X-Chromosome.</title>
        <authorList>
            <person name="Serra L."/>
            <person name="Macchietto M."/>
            <person name="Macias-Munoz A."/>
            <person name="McGill C.J."/>
            <person name="Rodriguez I.M."/>
            <person name="Rodriguez B."/>
            <person name="Murad R."/>
            <person name="Mortazavi A."/>
        </authorList>
    </citation>
    <scope>NUCLEOTIDE SEQUENCE [LARGE SCALE GENOMIC DNA]</scope>
    <source>
        <strain evidence="1 2">ALL</strain>
    </source>
</reference>
<proteinExistence type="predicted"/>
<name>A0A4U8UJ88_STECR</name>
<protein>
    <submittedName>
        <fullName evidence="1">Uncharacterized protein</fullName>
    </submittedName>
</protein>
<keyword evidence="2" id="KW-1185">Reference proteome</keyword>
<dbReference type="AlphaFoldDB" id="A0A4U8UJ88"/>
<dbReference type="Proteomes" id="UP000298663">
    <property type="component" value="Unassembled WGS sequence"/>
</dbReference>
<sequence length="110" mass="12716">MPGSVAQLWKTAIIEPIFKKGDPASPYLQTHFPYEFSFQTCREICPEGINRTLRKVQSFKTGSFPEDQPLQLCYSLSIKPLKLWSRENSLMSLLWISLRLLLITTCFCKN</sequence>
<comment type="caution">
    <text evidence="1">The sequence shown here is derived from an EMBL/GenBank/DDBJ whole genome shotgun (WGS) entry which is preliminary data.</text>
</comment>
<organism evidence="1 2">
    <name type="scientific">Steinernema carpocapsae</name>
    <name type="common">Entomopathogenic nematode</name>
    <dbReference type="NCBI Taxonomy" id="34508"/>
    <lineage>
        <taxon>Eukaryota</taxon>
        <taxon>Metazoa</taxon>
        <taxon>Ecdysozoa</taxon>
        <taxon>Nematoda</taxon>
        <taxon>Chromadorea</taxon>
        <taxon>Rhabditida</taxon>
        <taxon>Tylenchina</taxon>
        <taxon>Panagrolaimomorpha</taxon>
        <taxon>Strongyloidoidea</taxon>
        <taxon>Steinernematidae</taxon>
        <taxon>Steinernema</taxon>
    </lineage>
</organism>
<reference evidence="1 2" key="1">
    <citation type="journal article" date="2015" name="Genome Biol.">
        <title>Comparative genomics of Steinernema reveals deeply conserved gene regulatory networks.</title>
        <authorList>
            <person name="Dillman A.R."/>
            <person name="Macchietto M."/>
            <person name="Porter C.F."/>
            <person name="Rogers A."/>
            <person name="Williams B."/>
            <person name="Antoshechkin I."/>
            <person name="Lee M.M."/>
            <person name="Goodwin Z."/>
            <person name="Lu X."/>
            <person name="Lewis E.E."/>
            <person name="Goodrich-Blair H."/>
            <person name="Stock S.P."/>
            <person name="Adams B.J."/>
            <person name="Sternberg P.W."/>
            <person name="Mortazavi A."/>
        </authorList>
    </citation>
    <scope>NUCLEOTIDE SEQUENCE [LARGE SCALE GENOMIC DNA]</scope>
    <source>
        <strain evidence="1 2">ALL</strain>
    </source>
</reference>
<dbReference type="EMBL" id="AZBU02000001">
    <property type="protein sequence ID" value="TMS33002.1"/>
    <property type="molecule type" value="Genomic_DNA"/>
</dbReference>
<evidence type="ECO:0000313" key="1">
    <source>
        <dbReference type="EMBL" id="TMS33002.1"/>
    </source>
</evidence>